<dbReference type="InterPro" id="IPR000834">
    <property type="entry name" value="Peptidase_M14"/>
</dbReference>
<dbReference type="SUPFAM" id="SSF53187">
    <property type="entry name" value="Zn-dependent exopeptidases"/>
    <property type="match status" value="1"/>
</dbReference>
<comment type="caution">
    <text evidence="7">The sequence shown here is derived from an EMBL/GenBank/DDBJ whole genome shotgun (WGS) entry which is preliminary data.</text>
</comment>
<protein>
    <recommendedName>
        <fullName evidence="6">Peptidase M14 domain-containing protein</fullName>
    </recommendedName>
</protein>
<keyword evidence="5" id="KW-0732">Signal</keyword>
<feature type="signal peptide" evidence="5">
    <location>
        <begin position="1"/>
        <end position="18"/>
    </location>
</feature>
<evidence type="ECO:0000256" key="5">
    <source>
        <dbReference type="SAM" id="SignalP"/>
    </source>
</evidence>
<feature type="domain" description="Peptidase M14" evidence="6">
    <location>
        <begin position="441"/>
        <end position="763"/>
    </location>
</feature>
<dbReference type="PROSITE" id="PS52035">
    <property type="entry name" value="PEPTIDASE_M14"/>
    <property type="match status" value="1"/>
</dbReference>
<dbReference type="PANTHER" id="PTHR11705:SF91">
    <property type="entry name" value="FI01817P-RELATED"/>
    <property type="match status" value="1"/>
</dbReference>
<feature type="compositionally biased region" description="Polar residues" evidence="4">
    <location>
        <begin position="200"/>
        <end position="215"/>
    </location>
</feature>
<evidence type="ECO:0000313" key="7">
    <source>
        <dbReference type="EMBL" id="CAB3224198.1"/>
    </source>
</evidence>
<dbReference type="AlphaFoldDB" id="A0A8S0YWK0"/>
<evidence type="ECO:0000256" key="3">
    <source>
        <dbReference type="PROSITE-ProRule" id="PRU01379"/>
    </source>
</evidence>
<dbReference type="GO" id="GO:0006508">
    <property type="term" value="P:proteolysis"/>
    <property type="evidence" value="ECO:0007669"/>
    <property type="project" value="InterPro"/>
</dbReference>
<feature type="region of interest" description="Disordered" evidence="4">
    <location>
        <begin position="365"/>
        <end position="396"/>
    </location>
</feature>
<evidence type="ECO:0000256" key="1">
    <source>
        <dbReference type="ARBA" id="ARBA00001947"/>
    </source>
</evidence>
<dbReference type="Proteomes" id="UP000494256">
    <property type="component" value="Unassembled WGS sequence"/>
</dbReference>
<evidence type="ECO:0000259" key="6">
    <source>
        <dbReference type="PROSITE" id="PS52035"/>
    </source>
</evidence>
<evidence type="ECO:0000256" key="2">
    <source>
        <dbReference type="ARBA" id="ARBA00005988"/>
    </source>
</evidence>
<organism evidence="7 8">
    <name type="scientific">Arctia plantaginis</name>
    <name type="common">Wood tiger moth</name>
    <name type="synonym">Phalaena plantaginis</name>
    <dbReference type="NCBI Taxonomy" id="874455"/>
    <lineage>
        <taxon>Eukaryota</taxon>
        <taxon>Metazoa</taxon>
        <taxon>Ecdysozoa</taxon>
        <taxon>Arthropoda</taxon>
        <taxon>Hexapoda</taxon>
        <taxon>Insecta</taxon>
        <taxon>Pterygota</taxon>
        <taxon>Neoptera</taxon>
        <taxon>Endopterygota</taxon>
        <taxon>Lepidoptera</taxon>
        <taxon>Glossata</taxon>
        <taxon>Ditrysia</taxon>
        <taxon>Noctuoidea</taxon>
        <taxon>Erebidae</taxon>
        <taxon>Arctiinae</taxon>
        <taxon>Arctia</taxon>
    </lineage>
</organism>
<sequence>MKTYVFLIILDFIQLVVSCNHDSNLTNELYPSCPIQYFRRKRALNEYTRWQGNQETTDEFLVKVLDEELSTSNTKPIVAVNIMPMTKSGDKIIIGGAHLPSLTTLMSTTGEPREYTRFVPPTTISGREKDIMFIVSNTHATTGKTFPPSLQPQGYYTQRDDSPPASPQFIARTPLLVARQYAPIEPVAFSRRSSFAPLTPRSTTLPSLRTFNPPTRTLPRSAASLPVRTQKDFRNFQPFDEETTETFNPLTRTVPSSPATLPVRTQKDFRNFQPFDEETTEVFLTRTTYTTPKRTTKFEVSSKTDPSPDIIPTTNKLIEEGRRRQEELKKISEKELSYNMMFYNDDDSISGKKEDQEGIDNEYDKKALKEDSVPENSFTDTNEINEESETSSESIKDVETDRNDFVIFNITTIKPALEEKLRDKRRPTCSMIKLRQLNFNSPRTLPEIINQLKMWADDSPVVKSIDITRGNLTVMENPIYMMIVDDPSSGQIVTAKQTVMIVAGIQGRDHHAVAAAMYVLYQLIERTEAHTDLLTKYRFWIIPVFNPDGYDYSMTFPRRREWTKNLRQQWDPCKGRESCESCESQGIRCTLQPCYGVNLDRNFEYQWISAEELKAEHPCGGLYAGPRQLSEVETRALTQYLHETGSQLFTFIAFKEGDVLGIMYPYSHTKKKRAFDQVYRARASRAASAAYSISNRPYVAGQTSEFLPLYAGGIEDWVDGHLGIDSTYTIMMYRPSDAYRSKLITERVVHETYAAMDTLLLQSVEPLGPMPSVTLASGNHCERTLPKRSLCVIAINFLLLLNG</sequence>
<dbReference type="Gene3D" id="3.40.630.10">
    <property type="entry name" value="Zn peptidases"/>
    <property type="match status" value="1"/>
</dbReference>
<comment type="cofactor">
    <cofactor evidence="1">
        <name>Zn(2+)</name>
        <dbReference type="ChEBI" id="CHEBI:29105"/>
    </cofactor>
</comment>
<comment type="similarity">
    <text evidence="2 3">Belongs to the peptidase M14 family.</text>
</comment>
<evidence type="ECO:0000256" key="4">
    <source>
        <dbReference type="SAM" id="MobiDB-lite"/>
    </source>
</evidence>
<gene>
    <name evidence="7" type="ORF">APLA_LOCUS1781</name>
</gene>
<dbReference type="OrthoDB" id="10029128at2759"/>
<dbReference type="Pfam" id="PF00246">
    <property type="entry name" value="Peptidase_M14"/>
    <property type="match status" value="1"/>
</dbReference>
<feature type="region of interest" description="Disordered" evidence="4">
    <location>
        <begin position="200"/>
        <end position="220"/>
    </location>
</feature>
<dbReference type="GO" id="GO:0008270">
    <property type="term" value="F:zinc ion binding"/>
    <property type="evidence" value="ECO:0007669"/>
    <property type="project" value="InterPro"/>
</dbReference>
<comment type="caution">
    <text evidence="3">Lacks conserved residue(s) required for the propagation of feature annotation.</text>
</comment>
<name>A0A8S0YWK0_ARCPL</name>
<evidence type="ECO:0000313" key="8">
    <source>
        <dbReference type="Proteomes" id="UP000494256"/>
    </source>
</evidence>
<proteinExistence type="inferred from homology"/>
<dbReference type="GO" id="GO:0005615">
    <property type="term" value="C:extracellular space"/>
    <property type="evidence" value="ECO:0007669"/>
    <property type="project" value="TreeGrafter"/>
</dbReference>
<dbReference type="EMBL" id="CADEBD010000171">
    <property type="protein sequence ID" value="CAB3224198.1"/>
    <property type="molecule type" value="Genomic_DNA"/>
</dbReference>
<dbReference type="SMART" id="SM00631">
    <property type="entry name" value="Zn_pept"/>
    <property type="match status" value="1"/>
</dbReference>
<dbReference type="PANTHER" id="PTHR11705">
    <property type="entry name" value="PROTEASE FAMILY M14 CARBOXYPEPTIDASE A,B"/>
    <property type="match status" value="1"/>
</dbReference>
<accession>A0A8S0YWK0</accession>
<dbReference type="GO" id="GO:0004181">
    <property type="term" value="F:metallocarboxypeptidase activity"/>
    <property type="evidence" value="ECO:0007669"/>
    <property type="project" value="InterPro"/>
</dbReference>
<feature type="chain" id="PRO_5035889897" description="Peptidase M14 domain-containing protein" evidence="5">
    <location>
        <begin position="19"/>
        <end position="803"/>
    </location>
</feature>
<reference evidence="7 8" key="1">
    <citation type="submission" date="2020-04" db="EMBL/GenBank/DDBJ databases">
        <authorList>
            <person name="Wallbank WR R."/>
            <person name="Pardo Diaz C."/>
            <person name="Kozak K."/>
            <person name="Martin S."/>
            <person name="Jiggins C."/>
            <person name="Moest M."/>
            <person name="Warren A I."/>
            <person name="Byers J.R.P. K."/>
            <person name="Montejo-Kovacevich G."/>
            <person name="Yen C E."/>
        </authorList>
    </citation>
    <scope>NUCLEOTIDE SEQUENCE [LARGE SCALE GENOMIC DNA]</scope>
</reference>
<feature type="region of interest" description="Disordered" evidence="4">
    <location>
        <begin position="143"/>
        <end position="166"/>
    </location>
</feature>